<dbReference type="EMBL" id="HBDX01001763">
    <property type="protein sequence ID" value="CAD8220793.1"/>
    <property type="molecule type" value="Transcribed_RNA"/>
</dbReference>
<feature type="region of interest" description="Disordered" evidence="2">
    <location>
        <begin position="64"/>
        <end position="139"/>
    </location>
</feature>
<reference evidence="3" key="1">
    <citation type="submission" date="2021-01" db="EMBL/GenBank/DDBJ databases">
        <authorList>
            <person name="Corre E."/>
            <person name="Pelletier E."/>
            <person name="Niang G."/>
            <person name="Scheremetjew M."/>
            <person name="Finn R."/>
            <person name="Kale V."/>
            <person name="Holt S."/>
            <person name="Cochrane G."/>
            <person name="Meng A."/>
            <person name="Brown T."/>
            <person name="Cohen L."/>
        </authorList>
    </citation>
    <scope>NUCLEOTIDE SEQUENCE</scope>
    <source>
        <strain evidence="3">Clade-A-BCC118000</strain>
    </source>
</reference>
<dbReference type="GO" id="GO:0030289">
    <property type="term" value="C:protein phosphatase 4 complex"/>
    <property type="evidence" value="ECO:0007669"/>
    <property type="project" value="InterPro"/>
</dbReference>
<gene>
    <name evidence="3" type="ORF">OLUC0939_LOCUS1513</name>
</gene>
<feature type="compositionally biased region" description="Basic and acidic residues" evidence="2">
    <location>
        <begin position="94"/>
        <end position="105"/>
    </location>
</feature>
<dbReference type="GO" id="GO:0005634">
    <property type="term" value="C:nucleus"/>
    <property type="evidence" value="ECO:0007669"/>
    <property type="project" value="TreeGrafter"/>
</dbReference>
<dbReference type="PANTHER" id="PTHR16487:SF0">
    <property type="entry name" value="PROTEIN PHOSPHATASE 4 REGULATORY SUBUNIT 2-RELATED"/>
    <property type="match status" value="1"/>
</dbReference>
<proteinExistence type="inferred from homology"/>
<dbReference type="Pfam" id="PF09184">
    <property type="entry name" value="PPP4R2"/>
    <property type="match status" value="1"/>
</dbReference>
<sequence length="139" mass="15309">MRRAYEDDVEKICGECVSAFDRDAPFTIQRICELACEPSKYYSTPYKLASALFKLFAVTQTVDRARSSDREATTATNASESAAKTTTPAATEAMVRDARDPRAAEQKAFIGAAFRETTPVDFEESIHPPRPPSPPQLSV</sequence>
<evidence type="ECO:0000256" key="2">
    <source>
        <dbReference type="SAM" id="MobiDB-lite"/>
    </source>
</evidence>
<dbReference type="GO" id="GO:0005737">
    <property type="term" value="C:cytoplasm"/>
    <property type="evidence" value="ECO:0007669"/>
    <property type="project" value="TreeGrafter"/>
</dbReference>
<organism evidence="3">
    <name type="scientific">Ostreococcus sp. 'lucimarinus'</name>
    <dbReference type="NCBI Taxonomy" id="242159"/>
    <lineage>
        <taxon>Eukaryota</taxon>
        <taxon>Viridiplantae</taxon>
        <taxon>Chlorophyta</taxon>
        <taxon>Mamiellophyceae</taxon>
        <taxon>Mamiellales</taxon>
        <taxon>Bathycoccaceae</taxon>
        <taxon>Ostreococcus</taxon>
    </lineage>
</organism>
<dbReference type="AlphaFoldDB" id="A0A7R9XQT7"/>
<dbReference type="InterPro" id="IPR015267">
    <property type="entry name" value="PPP4R2"/>
</dbReference>
<accession>A0A7R9XQT7</accession>
<evidence type="ECO:0000256" key="1">
    <source>
        <dbReference type="ARBA" id="ARBA00009207"/>
    </source>
</evidence>
<name>A0A7R9XQT7_9CHLO</name>
<dbReference type="PANTHER" id="PTHR16487">
    <property type="entry name" value="PPP4R2-RELATED PROTEIN"/>
    <property type="match status" value="1"/>
</dbReference>
<feature type="compositionally biased region" description="Low complexity" evidence="2">
    <location>
        <begin position="73"/>
        <end position="93"/>
    </location>
</feature>
<comment type="similarity">
    <text evidence="1">Belongs to the PPP4R2 family.</text>
</comment>
<dbReference type="GO" id="GO:0019888">
    <property type="term" value="F:protein phosphatase regulator activity"/>
    <property type="evidence" value="ECO:0007669"/>
    <property type="project" value="InterPro"/>
</dbReference>
<protein>
    <submittedName>
        <fullName evidence="3">Uncharacterized protein</fullName>
    </submittedName>
</protein>
<feature type="compositionally biased region" description="Pro residues" evidence="2">
    <location>
        <begin position="128"/>
        <end position="139"/>
    </location>
</feature>
<evidence type="ECO:0000313" key="3">
    <source>
        <dbReference type="EMBL" id="CAD8220793.1"/>
    </source>
</evidence>